<evidence type="ECO:0000313" key="3">
    <source>
        <dbReference type="Proteomes" id="UP000027238"/>
    </source>
</evidence>
<dbReference type="Proteomes" id="UP000027238">
    <property type="component" value="Unassembled WGS sequence"/>
</dbReference>
<dbReference type="HOGENOM" id="CLU_897183_0_0_1"/>
<feature type="region of interest" description="Disordered" evidence="1">
    <location>
        <begin position="140"/>
        <end position="172"/>
    </location>
</feature>
<accession>A0A066XE85</accession>
<evidence type="ECO:0000256" key="1">
    <source>
        <dbReference type="SAM" id="MobiDB-lite"/>
    </source>
</evidence>
<name>A0A066XE85_COLSU</name>
<keyword evidence="3" id="KW-1185">Reference proteome</keyword>
<proteinExistence type="predicted"/>
<evidence type="ECO:0000313" key="2">
    <source>
        <dbReference type="EMBL" id="KDN67207.1"/>
    </source>
</evidence>
<dbReference type="AlphaFoldDB" id="A0A066XE85"/>
<sequence>MPASADAQATISFFVRLFHDYQVCNIPPTAAARLDATENFQADLDVRCCLLSVVSRRPDVATIYLPHNPLAKFEERVAESTLSSVCYQFQTISTNVFEGKTSDPTRGVIRLIERPIENMIPVVCEVAACPPACPSPRKTLTLPNGRPRALPASKTMAPSISRPRKSGKDSPTRLVVQGIQSPEFLCFIVKAAFGKRVCDGMEKAQSYILDLKERLVVRDIRNKDEQDQEKQQRTAGAVLLFASDVFCVDKPEILAYLIRPSVAEAMEYRILAQAEISPRQLRDVCMLPHRIHQEQQGAKKHREKVTSGKA</sequence>
<gene>
    <name evidence="2" type="ORF">CSUB01_11205</name>
</gene>
<dbReference type="EMBL" id="JMSE01000834">
    <property type="protein sequence ID" value="KDN67207.1"/>
    <property type="molecule type" value="Genomic_DNA"/>
</dbReference>
<comment type="caution">
    <text evidence="2">The sequence shown here is derived from an EMBL/GenBank/DDBJ whole genome shotgun (WGS) entry which is preliminary data.</text>
</comment>
<reference evidence="3" key="1">
    <citation type="journal article" date="2014" name="Genome Announc.">
        <title>Draft genome sequence of Colletotrichum sublineola, a destructive pathogen of cultivated sorghum.</title>
        <authorList>
            <person name="Baroncelli R."/>
            <person name="Sanz-Martin J.M."/>
            <person name="Rech G.E."/>
            <person name="Sukno S.A."/>
            <person name="Thon M.R."/>
        </authorList>
    </citation>
    <scope>NUCLEOTIDE SEQUENCE [LARGE SCALE GENOMIC DNA]</scope>
    <source>
        <strain evidence="3">TX430BB</strain>
    </source>
</reference>
<organism evidence="2 3">
    <name type="scientific">Colletotrichum sublineola</name>
    <name type="common">Sorghum anthracnose fungus</name>
    <dbReference type="NCBI Taxonomy" id="1173701"/>
    <lineage>
        <taxon>Eukaryota</taxon>
        <taxon>Fungi</taxon>
        <taxon>Dikarya</taxon>
        <taxon>Ascomycota</taxon>
        <taxon>Pezizomycotina</taxon>
        <taxon>Sordariomycetes</taxon>
        <taxon>Hypocreomycetidae</taxon>
        <taxon>Glomerellales</taxon>
        <taxon>Glomerellaceae</taxon>
        <taxon>Colletotrichum</taxon>
        <taxon>Colletotrichum graminicola species complex</taxon>
    </lineage>
</organism>
<protein>
    <submittedName>
        <fullName evidence="2">Uncharacterized protein</fullName>
    </submittedName>
</protein>